<dbReference type="GO" id="GO:0022857">
    <property type="term" value="F:transmembrane transporter activity"/>
    <property type="evidence" value="ECO:0007669"/>
    <property type="project" value="InterPro"/>
</dbReference>
<feature type="transmembrane region" description="Helical" evidence="5">
    <location>
        <begin position="285"/>
        <end position="305"/>
    </location>
</feature>
<dbReference type="InterPro" id="IPR005828">
    <property type="entry name" value="MFS_sugar_transport-like"/>
</dbReference>
<proteinExistence type="predicted"/>
<dbReference type="GO" id="GO:0016020">
    <property type="term" value="C:membrane"/>
    <property type="evidence" value="ECO:0007669"/>
    <property type="project" value="UniProtKB-SubCell"/>
</dbReference>
<dbReference type="Gene3D" id="1.20.1250.20">
    <property type="entry name" value="MFS general substrate transporter like domains"/>
    <property type="match status" value="3"/>
</dbReference>
<feature type="transmembrane region" description="Helical" evidence="5">
    <location>
        <begin position="506"/>
        <end position="528"/>
    </location>
</feature>
<keyword evidence="8" id="KW-1185">Reference proteome</keyword>
<dbReference type="PROSITE" id="PS50850">
    <property type="entry name" value="MFS"/>
    <property type="match status" value="1"/>
</dbReference>
<evidence type="ECO:0000256" key="2">
    <source>
        <dbReference type="ARBA" id="ARBA00022692"/>
    </source>
</evidence>
<feature type="transmembrane region" description="Helical" evidence="5">
    <location>
        <begin position="158"/>
        <end position="186"/>
    </location>
</feature>
<protein>
    <submittedName>
        <fullName evidence="7">Major facilitator superfamily domain-containing protein</fullName>
    </submittedName>
</protein>
<gene>
    <name evidence="7" type="ORF">JKP88DRAFT_263842</name>
</gene>
<dbReference type="InterPro" id="IPR036259">
    <property type="entry name" value="MFS_trans_sf"/>
</dbReference>
<keyword evidence="3 5" id="KW-1133">Transmembrane helix</keyword>
<feature type="transmembrane region" description="Helical" evidence="5">
    <location>
        <begin position="548"/>
        <end position="570"/>
    </location>
</feature>
<dbReference type="PANTHER" id="PTHR24064">
    <property type="entry name" value="SOLUTE CARRIER FAMILY 22 MEMBER"/>
    <property type="match status" value="1"/>
</dbReference>
<feature type="transmembrane region" description="Helical" evidence="5">
    <location>
        <begin position="198"/>
        <end position="217"/>
    </location>
</feature>
<feature type="transmembrane region" description="Helical" evidence="5">
    <location>
        <begin position="468"/>
        <end position="485"/>
    </location>
</feature>
<dbReference type="PROSITE" id="PS00217">
    <property type="entry name" value="SUGAR_TRANSPORT_2"/>
    <property type="match status" value="1"/>
</dbReference>
<accession>A0A835Z0C2</accession>
<dbReference type="PROSITE" id="PS00216">
    <property type="entry name" value="SUGAR_TRANSPORT_1"/>
    <property type="match status" value="1"/>
</dbReference>
<keyword evidence="4 5" id="KW-0472">Membrane</keyword>
<feature type="domain" description="Major facilitator superfamily (MFS) profile" evidence="6">
    <location>
        <begin position="26"/>
        <end position="574"/>
    </location>
</feature>
<feature type="transmembrane region" description="Helical" evidence="5">
    <location>
        <begin position="415"/>
        <end position="434"/>
    </location>
</feature>
<dbReference type="CDD" id="cd17364">
    <property type="entry name" value="MFS_PhT"/>
    <property type="match status" value="1"/>
</dbReference>
<evidence type="ECO:0000256" key="4">
    <source>
        <dbReference type="ARBA" id="ARBA00023136"/>
    </source>
</evidence>
<comment type="caution">
    <text evidence="7">The sequence shown here is derived from an EMBL/GenBank/DDBJ whole genome shotgun (WGS) entry which is preliminary data.</text>
</comment>
<keyword evidence="2 5" id="KW-0812">Transmembrane</keyword>
<feature type="transmembrane region" description="Helical" evidence="5">
    <location>
        <begin position="120"/>
        <end position="137"/>
    </location>
</feature>
<evidence type="ECO:0000256" key="3">
    <source>
        <dbReference type="ARBA" id="ARBA00022989"/>
    </source>
</evidence>
<dbReference type="OrthoDB" id="433512at2759"/>
<comment type="subcellular location">
    <subcellularLocation>
        <location evidence="1">Membrane</location>
        <topology evidence="1">Multi-pass membrane protein</topology>
    </subcellularLocation>
</comment>
<evidence type="ECO:0000256" key="5">
    <source>
        <dbReference type="SAM" id="Phobius"/>
    </source>
</evidence>
<organism evidence="7 8">
    <name type="scientific">Tribonema minus</name>
    <dbReference type="NCBI Taxonomy" id="303371"/>
    <lineage>
        <taxon>Eukaryota</taxon>
        <taxon>Sar</taxon>
        <taxon>Stramenopiles</taxon>
        <taxon>Ochrophyta</taxon>
        <taxon>PX clade</taxon>
        <taxon>Xanthophyceae</taxon>
        <taxon>Tribonematales</taxon>
        <taxon>Tribonemataceae</taxon>
        <taxon>Tribonema</taxon>
    </lineage>
</organism>
<feature type="transmembrane region" description="Helical" evidence="5">
    <location>
        <begin position="446"/>
        <end position="462"/>
    </location>
</feature>
<feature type="transmembrane region" description="Helical" evidence="5">
    <location>
        <begin position="62"/>
        <end position="83"/>
    </location>
</feature>
<sequence length="602" mass="64626">MDGAAPASGVLASLDNAKTSLFHIKTVAIAGMGFFTDAYDLFSIGLLTKLIGRIYYGGHMPINIAAALSSVALCGTLAGQLLFGYLGDKFGRKSVYGLTLWLMVVSSIGSGLSFGNSPDAVIGTLCFWRFMLGLGVGGDYPLSATIMSEYSSIKNRGAFVAAVFAMQGTGILVAAAVTVIVSAAFHNLAPQSPQNADYVWRIVLTFSAIPTVATMYLRNKMPETARYTMQVAHDEAKASKDMYTMQVAHDEAKASKDMSGVLGQAVVAEDSSAIRRQTWREFVKVYGSRLFGCAMCWFLLDIAFYSQGLFQSDVFKTIGWVPKINVFWPQTDIYHQSPLVPLKTTCSSANIYEYGSGTSSAAVQDIVAGTANCASDLQNSLAHSCHSKDDGCWMSPLFETFLIARAQVNTLEVDAAILALFSTIPGYWMTVFTVEKLGRKKIQDGGFLMMTLFMAILAGAYNDLLDHVAAFVILYAATFFFANWGPNSTTFIIPSEVFPSAWRCSAHGFCAACGKAGAIIGAFGFLYASKDPSNPDDKKDYGNVGIGLQNSLAILAATNGLGLIVSLLFVPETKGKSLEQLELHDSQDPGLLKKRASVEASA</sequence>
<evidence type="ECO:0000256" key="1">
    <source>
        <dbReference type="ARBA" id="ARBA00004141"/>
    </source>
</evidence>
<reference evidence="7" key="1">
    <citation type="submission" date="2021-02" db="EMBL/GenBank/DDBJ databases">
        <title>First Annotated Genome of the Yellow-green Alga Tribonema minus.</title>
        <authorList>
            <person name="Mahan K.M."/>
        </authorList>
    </citation>
    <scope>NUCLEOTIDE SEQUENCE</scope>
    <source>
        <strain evidence="7">UTEX B ZZ1240</strain>
    </source>
</reference>
<name>A0A835Z0C2_9STRA</name>
<dbReference type="InterPro" id="IPR020846">
    <property type="entry name" value="MFS_dom"/>
</dbReference>
<dbReference type="EMBL" id="JAFCMP010000379">
    <property type="protein sequence ID" value="KAG5180559.1"/>
    <property type="molecule type" value="Genomic_DNA"/>
</dbReference>
<evidence type="ECO:0000313" key="7">
    <source>
        <dbReference type="EMBL" id="KAG5180559.1"/>
    </source>
</evidence>
<dbReference type="SUPFAM" id="SSF103473">
    <property type="entry name" value="MFS general substrate transporter"/>
    <property type="match status" value="2"/>
</dbReference>
<evidence type="ECO:0000313" key="8">
    <source>
        <dbReference type="Proteomes" id="UP000664859"/>
    </source>
</evidence>
<feature type="transmembrane region" description="Helical" evidence="5">
    <location>
        <begin position="95"/>
        <end position="114"/>
    </location>
</feature>
<dbReference type="Proteomes" id="UP000664859">
    <property type="component" value="Unassembled WGS sequence"/>
</dbReference>
<dbReference type="AlphaFoldDB" id="A0A835Z0C2"/>
<dbReference type="InterPro" id="IPR005829">
    <property type="entry name" value="Sugar_transporter_CS"/>
</dbReference>
<dbReference type="Pfam" id="PF00083">
    <property type="entry name" value="Sugar_tr"/>
    <property type="match status" value="2"/>
</dbReference>
<evidence type="ECO:0000259" key="6">
    <source>
        <dbReference type="PROSITE" id="PS50850"/>
    </source>
</evidence>